<protein>
    <submittedName>
        <fullName evidence="1">GUN4 domain-containing protein</fullName>
    </submittedName>
</protein>
<gene>
    <name evidence="1" type="ORF">BH720_022765</name>
</gene>
<keyword evidence="2" id="KW-1185">Reference proteome</keyword>
<evidence type="ECO:0000313" key="2">
    <source>
        <dbReference type="Proteomes" id="UP000095472"/>
    </source>
</evidence>
<sequence>MARSRYGNRKANARSTRKEAEAWLEIADIDNFPGEDLHILDQLWLNYSKGRFGFSVQAQIYRSLGEPETMTRKSGRLLAIARVGASIPPGYTILT</sequence>
<evidence type="ECO:0000313" key="1">
    <source>
        <dbReference type="EMBL" id="XPM62502.1"/>
    </source>
</evidence>
<proteinExistence type="predicted"/>
<reference evidence="1 2" key="1">
    <citation type="journal article" date="2016" name="Genome Announc.">
        <title>Draft Genome Sequence of the Thermotolerant Cyanobacterium Desertifilum sp. IPPAS B-1220.</title>
        <authorList>
            <person name="Mironov K.S."/>
            <person name="Sinetova M.A."/>
            <person name="Bolatkhan K."/>
            <person name="Zayadan B.K."/>
            <person name="Ustinova V.V."/>
            <person name="Kupriyanova E.V."/>
            <person name="Skrypnik A.N."/>
            <person name="Gogoleva N.E."/>
            <person name="Gogolev Y.V."/>
            <person name="Los D.A."/>
        </authorList>
    </citation>
    <scope>NUCLEOTIDE SEQUENCE [LARGE SCALE GENOMIC DNA]</scope>
    <source>
        <strain evidence="1 2">IPPAS B-1220</strain>
    </source>
</reference>
<dbReference type="EMBL" id="CP182909">
    <property type="protein sequence ID" value="XPM62502.1"/>
    <property type="molecule type" value="Genomic_DNA"/>
</dbReference>
<name>A0ACD5GNP1_9CYAN</name>
<dbReference type="Proteomes" id="UP000095472">
    <property type="component" value="Chromosome"/>
</dbReference>
<accession>A0ACD5GNP1</accession>
<organism evidence="1 2">
    <name type="scientific">Desertifilum tharense IPPAS B-1220</name>
    <dbReference type="NCBI Taxonomy" id="1781255"/>
    <lineage>
        <taxon>Bacteria</taxon>
        <taxon>Bacillati</taxon>
        <taxon>Cyanobacteriota</taxon>
        <taxon>Cyanophyceae</taxon>
        <taxon>Desertifilales</taxon>
        <taxon>Desertifilaceae</taxon>
        <taxon>Desertifilum</taxon>
    </lineage>
</organism>